<evidence type="ECO:0000256" key="13">
    <source>
        <dbReference type="ARBA" id="ARBA00023316"/>
    </source>
</evidence>
<evidence type="ECO:0000256" key="12">
    <source>
        <dbReference type="ARBA" id="ARBA00023306"/>
    </source>
</evidence>
<comment type="function">
    <text evidence="21">Peptidoglycan polymerase that is essential for cell division.</text>
</comment>
<evidence type="ECO:0000256" key="22">
    <source>
        <dbReference type="SAM" id="Phobius"/>
    </source>
</evidence>
<dbReference type="AlphaFoldDB" id="A0A7Y9YGD2"/>
<dbReference type="GO" id="GO:0008360">
    <property type="term" value="P:regulation of cell shape"/>
    <property type="evidence" value="ECO:0007669"/>
    <property type="project" value="UniProtKB-KW"/>
</dbReference>
<dbReference type="EC" id="2.4.99.28" evidence="19"/>
<evidence type="ECO:0000256" key="8">
    <source>
        <dbReference type="ARBA" id="ARBA00022960"/>
    </source>
</evidence>
<evidence type="ECO:0000256" key="9">
    <source>
        <dbReference type="ARBA" id="ARBA00022984"/>
    </source>
</evidence>
<sequence>MTTTADETRLVTPGEQPAGRGRFAALASVREALDKPLTSYYLLLGASALLLTIGLIMVLSASSVYSFRVHDGDSYAVVRRQLMWLMIGLPAAFIASRLPLTFVRRASVWAYMASLLLLFLTIFLGTEINGNRNWLGVGGLAIQPSEVAKLALVLWAATVYANKERRLDSLHQLVVPVVPGMFLATGLVVAGRDLGTALVFGAILMGMLWVVGAPMRFFVLTFAVVGTIAAGFAITDGERWSRLTTFMDPFADFHDTGWQPAHGLYALSSGGWLGQGIGASQQKWGDLPEAHTDFIFAVLGEELGLVGTLLVVGLFLTIAFAALRVAHTTENAFVRYATFGIVVWLVGQMMINVGMVLALLPVIGIPLPLVSYGGSSLLPSLTALGLLIGFARREPEAARALAARRRSRSTGVSAGRVG</sequence>
<keyword evidence="5" id="KW-0328">Glycosyltransferase</keyword>
<name>A0A7Y9YGD2_9ACTN</name>
<comment type="similarity">
    <text evidence="16">Belongs to the SEDS family. FtsW subfamily.</text>
</comment>
<evidence type="ECO:0000256" key="17">
    <source>
        <dbReference type="ARBA" id="ARBA00041185"/>
    </source>
</evidence>
<dbReference type="Pfam" id="PF01098">
    <property type="entry name" value="FTSW_RODA_SPOVE"/>
    <property type="match status" value="1"/>
</dbReference>
<feature type="transmembrane region" description="Helical" evidence="22">
    <location>
        <begin position="303"/>
        <end position="326"/>
    </location>
</feature>
<evidence type="ECO:0000313" key="23">
    <source>
        <dbReference type="EMBL" id="NYI10577.1"/>
    </source>
</evidence>
<keyword evidence="10 22" id="KW-1133">Transmembrane helix</keyword>
<feature type="transmembrane region" description="Helical" evidence="22">
    <location>
        <begin position="40"/>
        <end position="61"/>
    </location>
</feature>
<feature type="transmembrane region" description="Helical" evidence="22">
    <location>
        <begin position="217"/>
        <end position="235"/>
    </location>
</feature>
<evidence type="ECO:0000256" key="16">
    <source>
        <dbReference type="ARBA" id="ARBA00038053"/>
    </source>
</evidence>
<dbReference type="InterPro" id="IPR013437">
    <property type="entry name" value="FtsW"/>
</dbReference>
<evidence type="ECO:0000256" key="4">
    <source>
        <dbReference type="ARBA" id="ARBA00022618"/>
    </source>
</evidence>
<organism evidence="23 24">
    <name type="scientific">Nocardioides marinus</name>
    <dbReference type="NCBI Taxonomy" id="374514"/>
    <lineage>
        <taxon>Bacteria</taxon>
        <taxon>Bacillati</taxon>
        <taxon>Actinomycetota</taxon>
        <taxon>Actinomycetes</taxon>
        <taxon>Propionibacteriales</taxon>
        <taxon>Nocardioidaceae</taxon>
        <taxon>Nocardioides</taxon>
    </lineage>
</organism>
<evidence type="ECO:0000256" key="20">
    <source>
        <dbReference type="ARBA" id="ARBA00049902"/>
    </source>
</evidence>
<keyword evidence="3" id="KW-1003">Cell membrane</keyword>
<dbReference type="GO" id="GO:0009252">
    <property type="term" value="P:peptidoglycan biosynthetic process"/>
    <property type="evidence" value="ECO:0007669"/>
    <property type="project" value="UniProtKB-KW"/>
</dbReference>
<dbReference type="PANTHER" id="PTHR30474:SF2">
    <property type="entry name" value="PEPTIDOGLYCAN GLYCOSYLTRANSFERASE FTSW-RELATED"/>
    <property type="match status" value="1"/>
</dbReference>
<reference evidence="23 24" key="1">
    <citation type="submission" date="2020-07" db="EMBL/GenBank/DDBJ databases">
        <title>Sequencing the genomes of 1000 actinobacteria strains.</title>
        <authorList>
            <person name="Klenk H.-P."/>
        </authorList>
    </citation>
    <scope>NUCLEOTIDE SEQUENCE [LARGE SCALE GENOMIC DNA]</scope>
    <source>
        <strain evidence="23 24">DSM 18248</strain>
    </source>
</reference>
<evidence type="ECO:0000256" key="5">
    <source>
        <dbReference type="ARBA" id="ARBA00022676"/>
    </source>
</evidence>
<keyword evidence="24" id="KW-1185">Reference proteome</keyword>
<proteinExistence type="inferred from homology"/>
<keyword evidence="9" id="KW-0573">Peptidoglycan synthesis</keyword>
<dbReference type="GO" id="GO:0071555">
    <property type="term" value="P:cell wall organization"/>
    <property type="evidence" value="ECO:0007669"/>
    <property type="project" value="UniProtKB-KW"/>
</dbReference>
<keyword evidence="7 22" id="KW-0812">Transmembrane</keyword>
<keyword evidence="11 22" id="KW-0472">Membrane</keyword>
<dbReference type="Proteomes" id="UP000537326">
    <property type="component" value="Unassembled WGS sequence"/>
</dbReference>
<comment type="pathway">
    <text evidence="2">Cell wall biogenesis; peptidoglycan biosynthesis.</text>
</comment>
<keyword evidence="4 23" id="KW-0132">Cell division</keyword>
<evidence type="ECO:0000256" key="11">
    <source>
        <dbReference type="ARBA" id="ARBA00023136"/>
    </source>
</evidence>
<keyword evidence="8" id="KW-0133">Cell shape</keyword>
<evidence type="ECO:0000256" key="7">
    <source>
        <dbReference type="ARBA" id="ARBA00022692"/>
    </source>
</evidence>
<dbReference type="GO" id="GO:0008955">
    <property type="term" value="F:peptidoglycan glycosyltransferase activity"/>
    <property type="evidence" value="ECO:0007669"/>
    <property type="project" value="UniProtKB-EC"/>
</dbReference>
<evidence type="ECO:0000256" key="21">
    <source>
        <dbReference type="ARBA" id="ARBA00049966"/>
    </source>
</evidence>
<keyword evidence="6" id="KW-0808">Transferase</keyword>
<protein>
    <recommendedName>
        <fullName evidence="17">Probable peptidoglycan glycosyltransferase FtsW</fullName>
        <ecNumber evidence="19">2.4.99.28</ecNumber>
    </recommendedName>
    <alternativeName>
        <fullName evidence="18">Cell division protein FtsW</fullName>
    </alternativeName>
    <alternativeName>
        <fullName evidence="15">Cell wall polymerase</fullName>
    </alternativeName>
    <alternativeName>
        <fullName evidence="14">Peptidoglycan polymerase</fullName>
    </alternativeName>
</protein>
<evidence type="ECO:0000313" key="24">
    <source>
        <dbReference type="Proteomes" id="UP000537326"/>
    </source>
</evidence>
<comment type="catalytic activity">
    <reaction evidence="20">
        <text>[GlcNAc-(1-&gt;4)-Mur2Ac(oyl-L-Ala-gamma-D-Glu-L-Lys-D-Ala-D-Ala)](n)-di-trans,octa-cis-undecaprenyl diphosphate + beta-D-GlcNAc-(1-&gt;4)-Mur2Ac(oyl-L-Ala-gamma-D-Glu-L-Lys-D-Ala-D-Ala)-di-trans,octa-cis-undecaprenyl diphosphate = [GlcNAc-(1-&gt;4)-Mur2Ac(oyl-L-Ala-gamma-D-Glu-L-Lys-D-Ala-D-Ala)](n+1)-di-trans,octa-cis-undecaprenyl diphosphate + di-trans,octa-cis-undecaprenyl diphosphate + H(+)</text>
        <dbReference type="Rhea" id="RHEA:23708"/>
        <dbReference type="Rhea" id="RHEA-COMP:9602"/>
        <dbReference type="Rhea" id="RHEA-COMP:9603"/>
        <dbReference type="ChEBI" id="CHEBI:15378"/>
        <dbReference type="ChEBI" id="CHEBI:58405"/>
        <dbReference type="ChEBI" id="CHEBI:60033"/>
        <dbReference type="ChEBI" id="CHEBI:78435"/>
        <dbReference type="EC" id="2.4.99.28"/>
    </reaction>
</comment>
<dbReference type="GO" id="GO:0051301">
    <property type="term" value="P:cell division"/>
    <property type="evidence" value="ECO:0007669"/>
    <property type="project" value="UniProtKB-KW"/>
</dbReference>
<evidence type="ECO:0000256" key="1">
    <source>
        <dbReference type="ARBA" id="ARBA00004651"/>
    </source>
</evidence>
<keyword evidence="13" id="KW-0961">Cell wall biogenesis/degradation</keyword>
<dbReference type="EMBL" id="JACBZI010000001">
    <property type="protein sequence ID" value="NYI10577.1"/>
    <property type="molecule type" value="Genomic_DNA"/>
</dbReference>
<dbReference type="PANTHER" id="PTHR30474">
    <property type="entry name" value="CELL CYCLE PROTEIN"/>
    <property type="match status" value="1"/>
</dbReference>
<dbReference type="GO" id="GO:0005886">
    <property type="term" value="C:plasma membrane"/>
    <property type="evidence" value="ECO:0007669"/>
    <property type="project" value="UniProtKB-SubCell"/>
</dbReference>
<evidence type="ECO:0000256" key="10">
    <source>
        <dbReference type="ARBA" id="ARBA00022989"/>
    </source>
</evidence>
<evidence type="ECO:0000256" key="6">
    <source>
        <dbReference type="ARBA" id="ARBA00022679"/>
    </source>
</evidence>
<gene>
    <name evidence="23" type="ORF">BKA05_002092</name>
</gene>
<keyword evidence="12" id="KW-0131">Cell cycle</keyword>
<comment type="caution">
    <text evidence="23">The sequence shown here is derived from an EMBL/GenBank/DDBJ whole genome shotgun (WGS) entry which is preliminary data.</text>
</comment>
<feature type="transmembrane region" description="Helical" evidence="22">
    <location>
        <begin position="108"/>
        <end position="126"/>
    </location>
</feature>
<evidence type="ECO:0000256" key="18">
    <source>
        <dbReference type="ARBA" id="ARBA00041418"/>
    </source>
</evidence>
<feature type="transmembrane region" description="Helical" evidence="22">
    <location>
        <begin position="369"/>
        <end position="391"/>
    </location>
</feature>
<feature type="transmembrane region" description="Helical" evidence="22">
    <location>
        <begin position="338"/>
        <end position="363"/>
    </location>
</feature>
<evidence type="ECO:0000256" key="19">
    <source>
        <dbReference type="ARBA" id="ARBA00044770"/>
    </source>
</evidence>
<feature type="transmembrane region" description="Helical" evidence="22">
    <location>
        <begin position="173"/>
        <end position="190"/>
    </location>
</feature>
<dbReference type="GO" id="GO:0032153">
    <property type="term" value="C:cell division site"/>
    <property type="evidence" value="ECO:0007669"/>
    <property type="project" value="TreeGrafter"/>
</dbReference>
<evidence type="ECO:0000256" key="15">
    <source>
        <dbReference type="ARBA" id="ARBA00033270"/>
    </source>
</evidence>
<evidence type="ECO:0000256" key="2">
    <source>
        <dbReference type="ARBA" id="ARBA00004752"/>
    </source>
</evidence>
<dbReference type="GO" id="GO:0015648">
    <property type="term" value="F:lipid-linked peptidoglycan transporter activity"/>
    <property type="evidence" value="ECO:0007669"/>
    <property type="project" value="TreeGrafter"/>
</dbReference>
<feature type="transmembrane region" description="Helical" evidence="22">
    <location>
        <begin position="82"/>
        <end position="102"/>
    </location>
</feature>
<accession>A0A7Y9YGD2</accession>
<dbReference type="InterPro" id="IPR001182">
    <property type="entry name" value="FtsW/RodA"/>
</dbReference>
<comment type="subcellular location">
    <subcellularLocation>
        <location evidence="1">Cell membrane</location>
        <topology evidence="1">Multi-pass membrane protein</topology>
    </subcellularLocation>
</comment>
<dbReference type="RefSeq" id="WP_343045616.1">
    <property type="nucleotide sequence ID" value="NZ_BAAAPP010000010.1"/>
</dbReference>
<feature type="transmembrane region" description="Helical" evidence="22">
    <location>
        <begin position="196"/>
        <end position="212"/>
    </location>
</feature>
<dbReference type="NCBIfam" id="TIGR02614">
    <property type="entry name" value="ftsW"/>
    <property type="match status" value="1"/>
</dbReference>
<evidence type="ECO:0000256" key="14">
    <source>
        <dbReference type="ARBA" id="ARBA00032370"/>
    </source>
</evidence>
<evidence type="ECO:0000256" key="3">
    <source>
        <dbReference type="ARBA" id="ARBA00022475"/>
    </source>
</evidence>